<comment type="subcellular location">
    <subcellularLocation>
        <location evidence="2 13">Cytoplasm</location>
    </subcellularLocation>
</comment>
<dbReference type="InterPro" id="IPR033983">
    <property type="entry name" value="Thiazole_synthase_ThiG"/>
</dbReference>
<dbReference type="Gene3D" id="3.20.20.70">
    <property type="entry name" value="Aldolase class I"/>
    <property type="match status" value="1"/>
</dbReference>
<dbReference type="InterPro" id="IPR008867">
    <property type="entry name" value="ThiG"/>
</dbReference>
<dbReference type="PANTHER" id="PTHR34266:SF2">
    <property type="entry name" value="THIAZOLE SYNTHASE"/>
    <property type="match status" value="1"/>
</dbReference>
<dbReference type="PANTHER" id="PTHR34266">
    <property type="entry name" value="THIAZOLE SYNTHASE"/>
    <property type="match status" value="1"/>
</dbReference>
<gene>
    <name evidence="13" type="primary">thiG</name>
    <name evidence="15" type="ORF">SAMN05444972_10899</name>
</gene>
<comment type="pathway">
    <text evidence="3 13">Cofactor biosynthesis; thiamine diphosphate biosynthesis.</text>
</comment>
<dbReference type="Pfam" id="PF05690">
    <property type="entry name" value="ThiG"/>
    <property type="match status" value="1"/>
</dbReference>
<evidence type="ECO:0000256" key="12">
    <source>
        <dbReference type="ARBA" id="ARBA00062692"/>
    </source>
</evidence>
<dbReference type="UniPathway" id="UPA00060"/>
<evidence type="ECO:0000313" key="15">
    <source>
        <dbReference type="EMBL" id="SFS81520.1"/>
    </source>
</evidence>
<comment type="catalytic activity">
    <reaction evidence="10 13">
        <text>[ThiS sulfur-carrier protein]-C-terminal-Gly-aminoethanethioate + 2-iminoacetate + 1-deoxy-D-xylulose 5-phosphate = [ThiS sulfur-carrier protein]-C-terminal Gly-Gly + 2-[(2R,5Z)-2-carboxy-4-methylthiazol-5(2H)-ylidene]ethyl phosphate + 2 H2O + H(+)</text>
        <dbReference type="Rhea" id="RHEA:26297"/>
        <dbReference type="Rhea" id="RHEA-COMP:12909"/>
        <dbReference type="Rhea" id="RHEA-COMP:19908"/>
        <dbReference type="ChEBI" id="CHEBI:15377"/>
        <dbReference type="ChEBI" id="CHEBI:15378"/>
        <dbReference type="ChEBI" id="CHEBI:57792"/>
        <dbReference type="ChEBI" id="CHEBI:62899"/>
        <dbReference type="ChEBI" id="CHEBI:77846"/>
        <dbReference type="ChEBI" id="CHEBI:90778"/>
        <dbReference type="ChEBI" id="CHEBI:232372"/>
        <dbReference type="EC" id="2.8.1.10"/>
    </reaction>
</comment>
<keyword evidence="9 13" id="KW-0704">Schiff base</keyword>
<dbReference type="EMBL" id="FPAA01000008">
    <property type="protein sequence ID" value="SFS81520.1"/>
    <property type="molecule type" value="Genomic_DNA"/>
</dbReference>
<keyword evidence="7 13" id="KW-0808">Transferase</keyword>
<dbReference type="FunFam" id="3.20.20.70:FF:000049">
    <property type="entry name" value="Thiazole synthase"/>
    <property type="match status" value="1"/>
</dbReference>
<evidence type="ECO:0000256" key="5">
    <source>
        <dbReference type="ARBA" id="ARBA00019753"/>
    </source>
</evidence>
<evidence type="ECO:0000313" key="16">
    <source>
        <dbReference type="Proteomes" id="UP000198660"/>
    </source>
</evidence>
<organism evidence="15 16">
    <name type="scientific">Marininema halotolerans</name>
    <dbReference type="NCBI Taxonomy" id="1155944"/>
    <lineage>
        <taxon>Bacteria</taxon>
        <taxon>Bacillati</taxon>
        <taxon>Bacillota</taxon>
        <taxon>Bacilli</taxon>
        <taxon>Bacillales</taxon>
        <taxon>Thermoactinomycetaceae</taxon>
        <taxon>Marininema</taxon>
    </lineage>
</organism>
<evidence type="ECO:0000256" key="13">
    <source>
        <dbReference type="HAMAP-Rule" id="MF_00443"/>
    </source>
</evidence>
<keyword evidence="6 13" id="KW-0963">Cytoplasm</keyword>
<keyword evidence="16" id="KW-1185">Reference proteome</keyword>
<feature type="binding site" evidence="13">
    <location>
        <begin position="205"/>
        <end position="206"/>
    </location>
    <ligand>
        <name>1-deoxy-D-xylulose 5-phosphate</name>
        <dbReference type="ChEBI" id="CHEBI:57792"/>
    </ligand>
</feature>
<sequence>MLNIGPYRFQSRLLLGTGKYPSLDIQSRAVQESGTEVLTFALQRLDLDQPTEESFLNRLDLKRYRLLPNTAGARSADEAVRLARLARASGLCDMVKVEVIGDEKRLLPDPIATLEATRRLVEEEFIVLPYTGDDPVLAQRLQEVGAHAIMPGASPIGSGQGIINSLYLSFIIQDASVPVIVDAGIGAPSDAALAMELGADGVLLNSAVAHAGDPVAMARGMRLAVEAGRLAHLAGRIAKKETAMASSPTEGFVNQ</sequence>
<evidence type="ECO:0000256" key="2">
    <source>
        <dbReference type="ARBA" id="ARBA00004496"/>
    </source>
</evidence>
<dbReference type="CDD" id="cd04728">
    <property type="entry name" value="ThiG"/>
    <property type="match status" value="1"/>
</dbReference>
<dbReference type="HAMAP" id="MF_00443">
    <property type="entry name" value="ThiG"/>
    <property type="match status" value="1"/>
</dbReference>
<feature type="binding site" evidence="13">
    <location>
        <position position="157"/>
    </location>
    <ligand>
        <name>1-deoxy-D-xylulose 5-phosphate</name>
        <dbReference type="ChEBI" id="CHEBI:57792"/>
    </ligand>
</feature>
<comment type="subunit">
    <text evidence="12 13">Homotetramer. Forms heterodimers with either ThiH or ThiS.</text>
</comment>
<name>A0A1I6SX95_9BACL</name>
<dbReference type="RefSeq" id="WP_091837587.1">
    <property type="nucleotide sequence ID" value="NZ_FPAA01000008.1"/>
</dbReference>
<evidence type="ECO:0000259" key="14">
    <source>
        <dbReference type="Pfam" id="PF05690"/>
    </source>
</evidence>
<dbReference type="SUPFAM" id="SSF110399">
    <property type="entry name" value="ThiG-like"/>
    <property type="match status" value="1"/>
</dbReference>
<evidence type="ECO:0000256" key="3">
    <source>
        <dbReference type="ARBA" id="ARBA00004948"/>
    </source>
</evidence>
<reference evidence="16" key="1">
    <citation type="submission" date="2016-10" db="EMBL/GenBank/DDBJ databases">
        <authorList>
            <person name="Varghese N."/>
            <person name="Submissions S."/>
        </authorList>
    </citation>
    <scope>NUCLEOTIDE SEQUENCE [LARGE SCALE GENOMIC DNA]</scope>
    <source>
        <strain evidence="16">DSM 45789</strain>
    </source>
</reference>
<evidence type="ECO:0000256" key="7">
    <source>
        <dbReference type="ARBA" id="ARBA00022679"/>
    </source>
</evidence>
<proteinExistence type="inferred from homology"/>
<dbReference type="GO" id="GO:1990107">
    <property type="term" value="F:thiazole synthase activity"/>
    <property type="evidence" value="ECO:0007669"/>
    <property type="project" value="UniProtKB-EC"/>
</dbReference>
<keyword evidence="8 13" id="KW-0784">Thiamine biosynthesis</keyword>
<feature type="domain" description="Thiazole synthase ThiG" evidence="14">
    <location>
        <begin position="4"/>
        <end position="248"/>
    </location>
</feature>
<dbReference type="GO" id="GO:0005737">
    <property type="term" value="C:cytoplasm"/>
    <property type="evidence" value="ECO:0007669"/>
    <property type="project" value="UniProtKB-SubCell"/>
</dbReference>
<evidence type="ECO:0000256" key="6">
    <source>
        <dbReference type="ARBA" id="ARBA00022490"/>
    </source>
</evidence>
<dbReference type="InterPro" id="IPR013785">
    <property type="entry name" value="Aldolase_TIM"/>
</dbReference>
<evidence type="ECO:0000256" key="9">
    <source>
        <dbReference type="ARBA" id="ARBA00023270"/>
    </source>
</evidence>
<dbReference type="AlphaFoldDB" id="A0A1I6SX95"/>
<protein>
    <recommendedName>
        <fullName evidence="5 13">Thiazole synthase</fullName>
        <ecNumber evidence="4 13">2.8.1.10</ecNumber>
    </recommendedName>
</protein>
<dbReference type="OrthoDB" id="9805935at2"/>
<evidence type="ECO:0000256" key="1">
    <source>
        <dbReference type="ARBA" id="ARBA00002834"/>
    </source>
</evidence>
<evidence type="ECO:0000256" key="11">
    <source>
        <dbReference type="ARBA" id="ARBA00060826"/>
    </source>
</evidence>
<evidence type="ECO:0000256" key="10">
    <source>
        <dbReference type="ARBA" id="ARBA00049897"/>
    </source>
</evidence>
<feature type="active site" description="Schiff-base intermediate with DXP" evidence="13">
    <location>
        <position position="96"/>
    </location>
</feature>
<dbReference type="GO" id="GO:0009229">
    <property type="term" value="P:thiamine diphosphate biosynthetic process"/>
    <property type="evidence" value="ECO:0007669"/>
    <property type="project" value="UniProtKB-UniRule"/>
</dbReference>
<feature type="binding site" evidence="13">
    <location>
        <begin position="183"/>
        <end position="184"/>
    </location>
    <ligand>
        <name>1-deoxy-D-xylulose 5-phosphate</name>
        <dbReference type="ChEBI" id="CHEBI:57792"/>
    </ligand>
</feature>
<dbReference type="Proteomes" id="UP000198660">
    <property type="component" value="Unassembled WGS sequence"/>
</dbReference>
<evidence type="ECO:0000256" key="8">
    <source>
        <dbReference type="ARBA" id="ARBA00022977"/>
    </source>
</evidence>
<dbReference type="EC" id="2.8.1.10" evidence="4 13"/>
<comment type="function">
    <text evidence="1 13">Catalyzes the rearrangement of 1-deoxy-D-xylulose 5-phosphate (DXP) to produce the thiazole phosphate moiety of thiamine. Sulfur is provided by the thiocarboxylate moiety of the carrier protein ThiS. In vitro, sulfur can be provided by H(2)S.</text>
</comment>
<evidence type="ECO:0000256" key="4">
    <source>
        <dbReference type="ARBA" id="ARBA00011960"/>
    </source>
</evidence>
<comment type="similarity">
    <text evidence="11 13">Belongs to the ThiG family.</text>
</comment>
<accession>A0A1I6SX95</accession>